<dbReference type="KEGG" id="caby:Cabys_1566"/>
<evidence type="ECO:0000256" key="8">
    <source>
        <dbReference type="ARBA" id="ARBA00023239"/>
    </source>
</evidence>
<dbReference type="PANTHER" id="PTHR35809:SF1">
    <property type="entry name" value="ARCHAETIDYLSERINE DECARBOXYLASE PROENZYME-RELATED"/>
    <property type="match status" value="1"/>
</dbReference>
<comment type="similarity">
    <text evidence="11">Belongs to the phosphatidylserine decarboxylase family. PSD-A subfamily.</text>
</comment>
<keyword evidence="12" id="KW-1133">Transmembrane helix</keyword>
<dbReference type="HOGENOM" id="CLU_072492_2_0_0"/>
<name>H1XQQ6_CALAY</name>
<comment type="PTM">
    <text evidence="11">Is synthesized initially as an inactive proenzyme. Formation of the active enzyme involves a self-maturation process in which the active site pyruvoyl group is generated from an internal serine residue via an autocatalytic post-translational modification. Two non-identical subunits are generated from the proenzyme in this reaction, and the pyruvate is formed at the N-terminus of the alpha chain, which is derived from the carboxyl end of the proenzyme. The post-translation cleavage follows an unusual pathway, termed non-hydrolytic serinolysis, in which the side chain hydroxyl group of the serine supplies its oxygen atom to form the C-terminus of the beta chain, while the remainder of the serine residue undergoes an oxidative deamination to produce ammonia and the pyruvoyl prosthetic group on the alpha chain.</text>
</comment>
<keyword evidence="7 11" id="KW-0594">Phospholipid biosynthesis</keyword>
<dbReference type="InParanoid" id="H1XQQ6"/>
<keyword evidence="15" id="KW-1185">Reference proteome</keyword>
<dbReference type="UniPathway" id="UPA00558">
    <property type="reaction ID" value="UER00616"/>
</dbReference>
<reference evidence="13 16" key="2">
    <citation type="submission" date="2016-11" db="EMBL/GenBank/DDBJ databases">
        <title>Genomic analysis of Caldithrix abyssi and proposal of a novel bacterial phylum Caldithrichaeota.</title>
        <authorList>
            <person name="Kublanov I."/>
            <person name="Sigalova O."/>
            <person name="Gavrilov S."/>
            <person name="Lebedinsky A."/>
            <person name="Ivanova N."/>
            <person name="Daum C."/>
            <person name="Reddy T."/>
            <person name="Klenk H.P."/>
            <person name="Goker M."/>
            <person name="Reva O."/>
            <person name="Miroshnichenko M."/>
            <person name="Kyprides N."/>
            <person name="Woyke T."/>
            <person name="Gelfand M."/>
        </authorList>
    </citation>
    <scope>NUCLEOTIDE SEQUENCE [LARGE SCALE GENOMIC DNA]</scope>
    <source>
        <strain evidence="13 16">LF13</strain>
    </source>
</reference>
<comment type="subunit">
    <text evidence="11">Heterodimer of a large membrane-associated beta subunit and a small pyruvoyl-containing alpha subunit.</text>
</comment>
<keyword evidence="2 11" id="KW-0444">Lipid biosynthesis</keyword>
<evidence type="ECO:0000313" key="13">
    <source>
        <dbReference type="EMBL" id="APF18315.1"/>
    </source>
</evidence>
<evidence type="ECO:0000256" key="4">
    <source>
        <dbReference type="ARBA" id="ARBA00023098"/>
    </source>
</evidence>
<dbReference type="NCBIfam" id="NF003685">
    <property type="entry name" value="PRK05305.2-5"/>
    <property type="match status" value="1"/>
</dbReference>
<feature type="modified residue" description="Pyruvic acid (Ser); by autocatalysis" evidence="11">
    <location>
        <position position="183"/>
    </location>
</feature>
<comment type="subcellular location">
    <subcellularLocation>
        <location evidence="11">Cell membrane</location>
        <topology evidence="11">Peripheral membrane protein</topology>
    </subcellularLocation>
</comment>
<feature type="chain" id="PRO_5036520344" description="Phosphatidylserine decarboxylase beta chain" evidence="11">
    <location>
        <begin position="1"/>
        <end position="182"/>
    </location>
</feature>
<organism evidence="14 15">
    <name type="scientific">Caldithrix abyssi DSM 13497</name>
    <dbReference type="NCBI Taxonomy" id="880073"/>
    <lineage>
        <taxon>Bacteria</taxon>
        <taxon>Pseudomonadati</taxon>
        <taxon>Calditrichota</taxon>
        <taxon>Calditrichia</taxon>
        <taxon>Calditrichales</taxon>
        <taxon>Calditrichaceae</taxon>
        <taxon>Caldithrix</taxon>
    </lineage>
</organism>
<keyword evidence="8 11" id="KW-0456">Lyase</keyword>
<evidence type="ECO:0000256" key="3">
    <source>
        <dbReference type="ARBA" id="ARBA00022793"/>
    </source>
</evidence>
<dbReference type="Proteomes" id="UP000183868">
    <property type="component" value="Chromosome"/>
</dbReference>
<reference evidence="14 15" key="1">
    <citation type="submission" date="2011-09" db="EMBL/GenBank/DDBJ databases">
        <title>The permanent draft genome of Caldithrix abyssi DSM 13497.</title>
        <authorList>
            <consortium name="US DOE Joint Genome Institute (JGI-PGF)"/>
            <person name="Lucas S."/>
            <person name="Han J."/>
            <person name="Lapidus A."/>
            <person name="Bruce D."/>
            <person name="Goodwin L."/>
            <person name="Pitluck S."/>
            <person name="Peters L."/>
            <person name="Kyrpides N."/>
            <person name="Mavromatis K."/>
            <person name="Ivanova N."/>
            <person name="Mikhailova N."/>
            <person name="Chertkov O."/>
            <person name="Detter J.C."/>
            <person name="Tapia R."/>
            <person name="Han C."/>
            <person name="Land M."/>
            <person name="Hauser L."/>
            <person name="Markowitz V."/>
            <person name="Cheng J.-F."/>
            <person name="Hugenholtz P."/>
            <person name="Woyke T."/>
            <person name="Wu D."/>
            <person name="Spring S."/>
            <person name="Brambilla E."/>
            <person name="Klenk H.-P."/>
            <person name="Eisen J.A."/>
        </authorList>
    </citation>
    <scope>NUCLEOTIDE SEQUENCE [LARGE SCALE GENOMIC DNA]</scope>
    <source>
        <strain evidence="14 15">DSM 13497</strain>
    </source>
</reference>
<feature type="active site" description="Schiff-base intermediate with substrate; via pyruvic acid" evidence="11">
    <location>
        <position position="183"/>
    </location>
</feature>
<dbReference type="eggNOG" id="COG0688">
    <property type="taxonomic scope" value="Bacteria"/>
</dbReference>
<feature type="transmembrane region" description="Helical" evidence="12">
    <location>
        <begin position="31"/>
        <end position="50"/>
    </location>
</feature>
<dbReference type="GO" id="GO:0005886">
    <property type="term" value="C:plasma membrane"/>
    <property type="evidence" value="ECO:0007669"/>
    <property type="project" value="UniProtKB-SubCell"/>
</dbReference>
<comment type="pathway">
    <text evidence="11">Phospholipid metabolism; phosphatidylethanolamine biosynthesis; phosphatidylethanolamine from CDP-diacylglycerol: step 2/2.</text>
</comment>
<keyword evidence="6 11" id="KW-0865">Zymogen</keyword>
<dbReference type="GO" id="GO:0006646">
    <property type="term" value="P:phosphatidylethanolamine biosynthetic process"/>
    <property type="evidence" value="ECO:0007669"/>
    <property type="project" value="UniProtKB-UniRule"/>
</dbReference>
<evidence type="ECO:0000256" key="6">
    <source>
        <dbReference type="ARBA" id="ARBA00023145"/>
    </source>
</evidence>
<evidence type="ECO:0000256" key="10">
    <source>
        <dbReference type="ARBA" id="ARBA00023317"/>
    </source>
</evidence>
<dbReference type="EMBL" id="CP018099">
    <property type="protein sequence ID" value="APF18315.1"/>
    <property type="molecule type" value="Genomic_DNA"/>
</dbReference>
<dbReference type="AlphaFoldDB" id="H1XQQ6"/>
<gene>
    <name evidence="11 13" type="primary">psd</name>
    <name evidence="13" type="ORF">Cabys_1566</name>
    <name evidence="14" type="ORF">Calab_2721</name>
</gene>
<dbReference type="GO" id="GO:0004609">
    <property type="term" value="F:phosphatidylserine decarboxylase activity"/>
    <property type="evidence" value="ECO:0007669"/>
    <property type="project" value="UniProtKB-UniRule"/>
</dbReference>
<keyword evidence="4 11" id="KW-0443">Lipid metabolism</keyword>
<keyword evidence="5 11" id="KW-0472">Membrane</keyword>
<evidence type="ECO:0000256" key="1">
    <source>
        <dbReference type="ARBA" id="ARBA00022475"/>
    </source>
</evidence>
<dbReference type="PANTHER" id="PTHR35809">
    <property type="entry name" value="ARCHAETIDYLSERINE DECARBOXYLASE PROENZYME-RELATED"/>
    <property type="match status" value="1"/>
</dbReference>
<evidence type="ECO:0000256" key="2">
    <source>
        <dbReference type="ARBA" id="ARBA00022516"/>
    </source>
</evidence>
<feature type="chain" id="PRO_5036520345" description="Phosphatidylserine decarboxylase alpha chain" evidence="11">
    <location>
        <begin position="183"/>
        <end position="215"/>
    </location>
</feature>
<feature type="site" description="Cleavage (non-hydrolytic); by autocatalysis" evidence="11">
    <location>
        <begin position="182"/>
        <end position="183"/>
    </location>
</feature>
<evidence type="ECO:0000256" key="12">
    <source>
        <dbReference type="SAM" id="Phobius"/>
    </source>
</evidence>
<keyword evidence="1 11" id="KW-1003">Cell membrane</keyword>
<keyword evidence="3 11" id="KW-0210">Decarboxylase</keyword>
<dbReference type="HAMAP" id="MF_00664">
    <property type="entry name" value="PS_decarb_PSD_A"/>
    <property type="match status" value="1"/>
</dbReference>
<dbReference type="InterPro" id="IPR033175">
    <property type="entry name" value="PSD-A"/>
</dbReference>
<keyword evidence="9 11" id="KW-1208">Phospholipid metabolism</keyword>
<comment type="function">
    <text evidence="11">Catalyzes the formation of phosphatidylethanolamine (PtdEtn) from phosphatidylserine (PtdSer).</text>
</comment>
<dbReference type="Proteomes" id="UP000004671">
    <property type="component" value="Chromosome"/>
</dbReference>
<evidence type="ECO:0000256" key="9">
    <source>
        <dbReference type="ARBA" id="ARBA00023264"/>
    </source>
</evidence>
<dbReference type="InterPro" id="IPR003817">
    <property type="entry name" value="PS_Dcarbxylase"/>
</dbReference>
<dbReference type="Pfam" id="PF02666">
    <property type="entry name" value="PS_Dcarbxylase"/>
    <property type="match status" value="1"/>
</dbReference>
<evidence type="ECO:0000256" key="11">
    <source>
        <dbReference type="HAMAP-Rule" id="MF_00664"/>
    </source>
</evidence>
<dbReference type="RefSeq" id="WP_006929621.1">
    <property type="nucleotide sequence ID" value="NZ_CM001402.1"/>
</dbReference>
<evidence type="ECO:0000313" key="14">
    <source>
        <dbReference type="EMBL" id="EHO42329.1"/>
    </source>
</evidence>
<evidence type="ECO:0000313" key="16">
    <source>
        <dbReference type="Proteomes" id="UP000183868"/>
    </source>
</evidence>
<dbReference type="NCBIfam" id="NF003678">
    <property type="entry name" value="PRK05305.1-2"/>
    <property type="match status" value="1"/>
</dbReference>
<comment type="cofactor">
    <cofactor evidence="11">
        <name>pyruvate</name>
        <dbReference type="ChEBI" id="CHEBI:15361"/>
    </cofactor>
    <text evidence="11">Binds 1 pyruvoyl group covalently per subunit.</text>
</comment>
<protein>
    <recommendedName>
        <fullName evidence="11">Phosphatidylserine decarboxylase proenzyme</fullName>
        <ecNumber evidence="11">4.1.1.65</ecNumber>
    </recommendedName>
    <component>
        <recommendedName>
            <fullName evidence="11">Phosphatidylserine decarboxylase alpha chain</fullName>
        </recommendedName>
    </component>
    <component>
        <recommendedName>
            <fullName evidence="11">Phosphatidylserine decarboxylase beta chain</fullName>
        </recommendedName>
    </component>
</protein>
<sequence length="215" mass="24499">MIAREGVPIIIWTGIFFIVFLILSLIFKNKILWGVSGLVFIIFIFHFFFFRDPERSFDGPPTVIVAPADGKVILIEKVEEPVYIKGPAQKISIFMSVFNCHVNRIPATGTVEYLRHKPGQFLNAMNHRTGEENEQQMIGINTPYGKIFFKQIAGLIARRIVCKLQPGQKVQRSQRFGMIRYGSRLDVFLPMNVQVKVKLNQKTVAGETIIGEFNP</sequence>
<dbReference type="STRING" id="880073.Cabys_1566"/>
<evidence type="ECO:0000256" key="7">
    <source>
        <dbReference type="ARBA" id="ARBA00023209"/>
    </source>
</evidence>
<dbReference type="PaxDb" id="880073-Calab_2721"/>
<proteinExistence type="inferred from homology"/>
<keyword evidence="12" id="KW-0812">Transmembrane</keyword>
<keyword evidence="10 11" id="KW-0670">Pyruvate</keyword>
<accession>H1XQQ6</accession>
<dbReference type="EC" id="4.1.1.65" evidence="11"/>
<dbReference type="OrthoDB" id="9790893at2"/>
<dbReference type="EMBL" id="CM001402">
    <property type="protein sequence ID" value="EHO42329.1"/>
    <property type="molecule type" value="Genomic_DNA"/>
</dbReference>
<comment type="catalytic activity">
    <reaction evidence="11">
        <text>a 1,2-diacyl-sn-glycero-3-phospho-L-serine + H(+) = a 1,2-diacyl-sn-glycero-3-phosphoethanolamine + CO2</text>
        <dbReference type="Rhea" id="RHEA:20828"/>
        <dbReference type="ChEBI" id="CHEBI:15378"/>
        <dbReference type="ChEBI" id="CHEBI:16526"/>
        <dbReference type="ChEBI" id="CHEBI:57262"/>
        <dbReference type="ChEBI" id="CHEBI:64612"/>
        <dbReference type="EC" id="4.1.1.65"/>
    </reaction>
</comment>
<feature type="transmembrane region" description="Helical" evidence="12">
    <location>
        <begin position="7"/>
        <end position="25"/>
    </location>
</feature>
<evidence type="ECO:0000256" key="5">
    <source>
        <dbReference type="ARBA" id="ARBA00023136"/>
    </source>
</evidence>
<evidence type="ECO:0000313" key="15">
    <source>
        <dbReference type="Proteomes" id="UP000004671"/>
    </source>
</evidence>